<dbReference type="SMART" id="SM00849">
    <property type="entry name" value="Lactamase_B"/>
    <property type="match status" value="1"/>
</dbReference>
<comment type="function">
    <text evidence="7">Counteracts the endogenous Pycsar antiviral defense system. Phosphodiesterase that enables metal-dependent hydrolysis of host cyclic nucleotide Pycsar defense signals such as cCMP and cUMP.</text>
</comment>
<feature type="transmembrane region" description="Helical" evidence="9">
    <location>
        <begin position="580"/>
        <end position="600"/>
    </location>
</feature>
<dbReference type="Pfam" id="PF13567">
    <property type="entry name" value="DUF4131"/>
    <property type="match status" value="1"/>
</dbReference>
<keyword evidence="2" id="KW-1003">Cell membrane</keyword>
<feature type="transmembrane region" description="Helical" evidence="9">
    <location>
        <begin position="325"/>
        <end position="343"/>
    </location>
</feature>
<dbReference type="GO" id="GO:0005886">
    <property type="term" value="C:plasma membrane"/>
    <property type="evidence" value="ECO:0007669"/>
    <property type="project" value="UniProtKB-SubCell"/>
</dbReference>
<evidence type="ECO:0000313" key="11">
    <source>
        <dbReference type="EMBL" id="MRN55783.1"/>
    </source>
</evidence>
<dbReference type="SUPFAM" id="SSF56281">
    <property type="entry name" value="Metallo-hydrolase/oxidoreductase"/>
    <property type="match status" value="1"/>
</dbReference>
<feature type="transmembrane region" description="Helical" evidence="9">
    <location>
        <begin position="385"/>
        <end position="407"/>
    </location>
</feature>
<feature type="transmembrane region" description="Helical" evidence="9">
    <location>
        <begin position="47"/>
        <end position="63"/>
    </location>
</feature>
<evidence type="ECO:0000256" key="2">
    <source>
        <dbReference type="ARBA" id="ARBA00022475"/>
    </source>
</evidence>
<evidence type="ECO:0000256" key="8">
    <source>
        <dbReference type="ARBA" id="ARBA00048505"/>
    </source>
</evidence>
<dbReference type="PANTHER" id="PTHR30619">
    <property type="entry name" value="DNA INTERNALIZATION/COMPETENCE PROTEIN COMEC/REC2"/>
    <property type="match status" value="1"/>
</dbReference>
<gene>
    <name evidence="11" type="ORF">GJB61_22630</name>
</gene>
<feature type="domain" description="Metallo-beta-lactamase" evidence="10">
    <location>
        <begin position="621"/>
        <end position="826"/>
    </location>
</feature>
<proteinExistence type="predicted"/>
<organism evidence="11 12">
    <name type="scientific">Paenibacillus monticola</name>
    <dbReference type="NCBI Taxonomy" id="2666075"/>
    <lineage>
        <taxon>Bacteria</taxon>
        <taxon>Bacillati</taxon>
        <taxon>Bacillota</taxon>
        <taxon>Bacilli</taxon>
        <taxon>Bacillales</taxon>
        <taxon>Paenibacillaceae</taxon>
        <taxon>Paenibacillus</taxon>
    </lineage>
</organism>
<dbReference type="Pfam" id="PF00753">
    <property type="entry name" value="Lactamase_B"/>
    <property type="match status" value="1"/>
</dbReference>
<evidence type="ECO:0000256" key="5">
    <source>
        <dbReference type="ARBA" id="ARBA00023136"/>
    </source>
</evidence>
<dbReference type="InterPro" id="IPR035681">
    <property type="entry name" value="ComA-like_MBL"/>
</dbReference>
<feature type="transmembrane region" description="Helical" evidence="9">
    <location>
        <begin position="70"/>
        <end position="87"/>
    </location>
</feature>
<dbReference type="NCBIfam" id="TIGR00360">
    <property type="entry name" value="ComEC_N-term"/>
    <property type="match status" value="1"/>
</dbReference>
<evidence type="ECO:0000256" key="7">
    <source>
        <dbReference type="ARBA" id="ARBA00034301"/>
    </source>
</evidence>
<evidence type="ECO:0000313" key="12">
    <source>
        <dbReference type="Proteomes" id="UP000463051"/>
    </source>
</evidence>
<protein>
    <submittedName>
        <fullName evidence="11">DUF4131 domain-containing protein</fullName>
    </submittedName>
</protein>
<feature type="transmembrane region" description="Helical" evidence="9">
    <location>
        <begin position="454"/>
        <end position="478"/>
    </location>
</feature>
<evidence type="ECO:0000256" key="9">
    <source>
        <dbReference type="SAM" id="Phobius"/>
    </source>
</evidence>
<dbReference type="EMBL" id="WJXB01000010">
    <property type="protein sequence ID" value="MRN55783.1"/>
    <property type="molecule type" value="Genomic_DNA"/>
</dbReference>
<comment type="subcellular location">
    <subcellularLocation>
        <location evidence="1">Cell membrane</location>
        <topology evidence="1">Multi-pass membrane protein</topology>
    </subcellularLocation>
</comment>
<sequence>MQRFFFSFQEWSRKGGKSLKERLLLSFAVCWVIGSAAACLFSGSQLMWVWSGLLLLLMVFAICGKLSWKYMVVLGVAITLAGFYWEWNEERNLSTLPVALSHTTAELNEASVQAAGVIISSVERDGDRVDFMVKLSQLALNSEEGRPPATAMNELNRKEQGELIAVQVKLQVEEEIAVAAQWQRGDQVVLTGVLEQPAVARNFGGFDYRQYLHTKKIHWLLKPEGTASVEATTPSNWSPRMLLRWNDKARVALGAELDHLFEKRHSGYMKGLVIGLQDDLDPETFQQFSQLGLTHILAISGMHVAVYVGVLLFIWRRCRMTRETALTLTLVLVPLYVLLSGAGPSVVRAGLMSMIALLAARLGVLGDGLNILGASALVMLIWNPYLLLSVSFQLSFLVTAGLMVFVPLAEPLLRGLPRWLRSAVSVTMVAQFVSFPLTIYYFNQFSLLSFAANLVLVPFITFIILPLGTLALLCGRLWDLGARLLAHVTEFLNNATFSAVEWINSFSSGVMIWRSPSLLWISAYYVLFYGLLHAAKLRTETRYAPQYMEDETKPLEGLSLPDSRKGDIGRVRYPFGTQTTARWSGLVVLLCTVALGILLYRGYQPENLSGAGSISYLDVGQGDSILITTPEGAHILVDGGGTVSFGTKEAWRIRHSPFEVGAKVLVPLLKKRGIHRLDALILTHGDQDHAGGLQAVLEGIPVSALLFNGTIADREPYKKLMSTALAANVRLYGVHQGMSLAPDGATELSFLWPESPESPTPTTGQSELPIVEDQNHESVAFRLEMNGRSLLFTGDMDLEAEESIIQTAKLNGISSGPQIDVLKAAHHGSKSATGEEWLQFWTPTAAVISAGVNNSYGHPNGAVLDRLKATNTAVFRTDLQGEIQMGVREQAITVRYKLR</sequence>
<comment type="catalytic activity">
    <reaction evidence="8">
        <text>3',5'-cyclic UMP + H2O = UMP + H(+)</text>
        <dbReference type="Rhea" id="RHEA:70575"/>
        <dbReference type="ChEBI" id="CHEBI:15377"/>
        <dbReference type="ChEBI" id="CHEBI:15378"/>
        <dbReference type="ChEBI" id="CHEBI:57865"/>
        <dbReference type="ChEBI" id="CHEBI:184387"/>
    </reaction>
    <physiologicalReaction direction="left-to-right" evidence="8">
        <dbReference type="Rhea" id="RHEA:70576"/>
    </physiologicalReaction>
</comment>
<dbReference type="CDD" id="cd07731">
    <property type="entry name" value="ComA-like_MBL-fold"/>
    <property type="match status" value="1"/>
</dbReference>
<evidence type="ECO:0000259" key="10">
    <source>
        <dbReference type="SMART" id="SM00849"/>
    </source>
</evidence>
<keyword evidence="4 9" id="KW-1133">Transmembrane helix</keyword>
<dbReference type="InterPro" id="IPR001279">
    <property type="entry name" value="Metallo-B-lactamas"/>
</dbReference>
<accession>A0A7X2H969</accession>
<dbReference type="Gene3D" id="3.60.15.10">
    <property type="entry name" value="Ribonuclease Z/Hydroxyacylglutathione hydrolase-like"/>
    <property type="match status" value="1"/>
</dbReference>
<feature type="transmembrane region" description="Helical" evidence="9">
    <location>
        <begin position="292"/>
        <end position="313"/>
    </location>
</feature>
<dbReference type="Proteomes" id="UP000463051">
    <property type="component" value="Unassembled WGS sequence"/>
</dbReference>
<keyword evidence="12" id="KW-1185">Reference proteome</keyword>
<evidence type="ECO:0000256" key="1">
    <source>
        <dbReference type="ARBA" id="ARBA00004651"/>
    </source>
</evidence>
<dbReference type="Pfam" id="PF03772">
    <property type="entry name" value="Competence"/>
    <property type="match status" value="1"/>
</dbReference>
<feature type="transmembrane region" description="Helical" evidence="9">
    <location>
        <begin position="419"/>
        <end position="442"/>
    </location>
</feature>
<evidence type="ECO:0000256" key="3">
    <source>
        <dbReference type="ARBA" id="ARBA00022692"/>
    </source>
</evidence>
<name>A0A7X2H969_9BACL</name>
<feature type="transmembrane region" description="Helical" evidence="9">
    <location>
        <begin position="349"/>
        <end position="373"/>
    </location>
</feature>
<keyword evidence="5 9" id="KW-0472">Membrane</keyword>
<comment type="catalytic activity">
    <reaction evidence="6">
        <text>3',5'-cyclic CMP + H2O = CMP + H(+)</text>
        <dbReference type="Rhea" id="RHEA:72675"/>
        <dbReference type="ChEBI" id="CHEBI:15377"/>
        <dbReference type="ChEBI" id="CHEBI:15378"/>
        <dbReference type="ChEBI" id="CHEBI:58003"/>
        <dbReference type="ChEBI" id="CHEBI:60377"/>
    </reaction>
    <physiologicalReaction direction="left-to-right" evidence="6">
        <dbReference type="Rhea" id="RHEA:72676"/>
    </physiologicalReaction>
</comment>
<dbReference type="AlphaFoldDB" id="A0A7X2H969"/>
<keyword evidence="3 9" id="KW-0812">Transmembrane</keyword>
<dbReference type="InterPro" id="IPR025405">
    <property type="entry name" value="DUF4131"/>
</dbReference>
<evidence type="ECO:0000256" key="6">
    <source>
        <dbReference type="ARBA" id="ARBA00034221"/>
    </source>
</evidence>
<dbReference type="PANTHER" id="PTHR30619:SF1">
    <property type="entry name" value="RECOMBINATION PROTEIN 2"/>
    <property type="match status" value="1"/>
</dbReference>
<dbReference type="InterPro" id="IPR036866">
    <property type="entry name" value="RibonucZ/Hydroxyglut_hydro"/>
</dbReference>
<reference evidence="11 12" key="1">
    <citation type="submission" date="2019-11" db="EMBL/GenBank/DDBJ databases">
        <title>Paenibacillus monticola sp. nov., a novel PGPR strain isolated from mountain sample in China.</title>
        <authorList>
            <person name="Zhao Q."/>
            <person name="Li H.-P."/>
            <person name="Zhang J.-L."/>
        </authorList>
    </citation>
    <scope>NUCLEOTIDE SEQUENCE [LARGE SCALE GENOMIC DNA]</scope>
    <source>
        <strain evidence="11 12">LC-T2</strain>
    </source>
</reference>
<feature type="transmembrane region" description="Helical" evidence="9">
    <location>
        <begin position="511"/>
        <end position="532"/>
    </location>
</feature>
<evidence type="ECO:0000256" key="4">
    <source>
        <dbReference type="ARBA" id="ARBA00022989"/>
    </source>
</evidence>
<comment type="caution">
    <text evidence="11">The sequence shown here is derived from an EMBL/GenBank/DDBJ whole genome shotgun (WGS) entry which is preliminary data.</text>
</comment>
<dbReference type="InterPro" id="IPR052159">
    <property type="entry name" value="Competence_DNA_uptake"/>
</dbReference>
<dbReference type="InterPro" id="IPR004477">
    <property type="entry name" value="ComEC_N"/>
</dbReference>